<dbReference type="PANTHER" id="PTHR28069">
    <property type="entry name" value="GH20023P"/>
    <property type="match status" value="1"/>
</dbReference>
<evidence type="ECO:0000313" key="3">
    <source>
        <dbReference type="Proteomes" id="UP001530377"/>
    </source>
</evidence>
<name>A0ABD3SRR0_9STRA</name>
<comment type="caution">
    <text evidence="2">The sequence shown here is derived from an EMBL/GenBank/DDBJ whole genome shotgun (WGS) entry which is preliminary data.</text>
</comment>
<dbReference type="PANTHER" id="PTHR28069:SF1">
    <property type="entry name" value="PROTEIN MSS51, MITOCHONDRIAL"/>
    <property type="match status" value="1"/>
</dbReference>
<evidence type="ECO:0000313" key="2">
    <source>
        <dbReference type="EMBL" id="KAL3827299.1"/>
    </source>
</evidence>
<organism evidence="2 3">
    <name type="scientific">Cyclostephanos tholiformis</name>
    <dbReference type="NCBI Taxonomy" id="382380"/>
    <lineage>
        <taxon>Eukaryota</taxon>
        <taxon>Sar</taxon>
        <taxon>Stramenopiles</taxon>
        <taxon>Ochrophyta</taxon>
        <taxon>Bacillariophyta</taxon>
        <taxon>Coscinodiscophyceae</taxon>
        <taxon>Thalassiosirophycidae</taxon>
        <taxon>Stephanodiscales</taxon>
        <taxon>Stephanodiscaceae</taxon>
        <taxon>Cyclostephanos</taxon>
    </lineage>
</organism>
<reference evidence="2 3" key="1">
    <citation type="submission" date="2024-10" db="EMBL/GenBank/DDBJ databases">
        <title>Updated reference genomes for cyclostephanoid diatoms.</title>
        <authorList>
            <person name="Roberts W.R."/>
            <person name="Alverson A.J."/>
        </authorList>
    </citation>
    <scope>NUCLEOTIDE SEQUENCE [LARGE SCALE GENOMIC DNA]</scope>
    <source>
        <strain evidence="2 3">AJA228-03</strain>
    </source>
</reference>
<protein>
    <recommendedName>
        <fullName evidence="1">Mitochondrial splicing suppressor 51-like C-terminal domain-containing protein</fullName>
    </recommendedName>
</protein>
<dbReference type="AlphaFoldDB" id="A0ABD3SRR0"/>
<gene>
    <name evidence="2" type="ORF">ACHAXA_005045</name>
</gene>
<dbReference type="Proteomes" id="UP001530377">
    <property type="component" value="Unassembled WGS sequence"/>
</dbReference>
<evidence type="ECO:0000259" key="1">
    <source>
        <dbReference type="Pfam" id="PF20179"/>
    </source>
</evidence>
<proteinExistence type="predicted"/>
<dbReference type="Pfam" id="PF20179">
    <property type="entry name" value="MSS51_C"/>
    <property type="match status" value="1"/>
</dbReference>
<sequence>MHGDEYDRRDDVGKAVVGEGGRRTTSIVACTIDFVGPDVPRGLMTRTIDLSLTNDIDEIEYEDADGRMGGGNNDDEATVYRLVMNYHPSFLHEVVLGLRNSSSSPGGERTEKTVEEGAGGMTTKVTPMLPWDGYALFNPGLGHPNLRGMWHQTLKFLLRTDKPMLITAHSIIDASRDREVLEETITADDDGSSFCCSELPLVYDDNPYASRMGFVDPFYSPADQMGKGWDSVGTENAHHGVIHPNHSVLFLRRALSTDG</sequence>
<accession>A0ABD3SRR0</accession>
<keyword evidence="3" id="KW-1185">Reference proteome</keyword>
<dbReference type="InterPro" id="IPR046824">
    <property type="entry name" value="Mss51-like_C"/>
</dbReference>
<dbReference type="EMBL" id="JALLPB020000005">
    <property type="protein sequence ID" value="KAL3827299.1"/>
    <property type="molecule type" value="Genomic_DNA"/>
</dbReference>
<feature type="domain" description="Mitochondrial splicing suppressor 51-like C-terminal" evidence="1">
    <location>
        <begin position="31"/>
        <end position="212"/>
    </location>
</feature>